<evidence type="ECO:0000256" key="8">
    <source>
        <dbReference type="ARBA" id="ARBA00022690"/>
    </source>
</evidence>
<evidence type="ECO:0000256" key="3">
    <source>
        <dbReference type="ARBA" id="ARBA00004479"/>
    </source>
</evidence>
<dbReference type="GO" id="GO:0120283">
    <property type="term" value="F:protein serine/threonine kinase binding"/>
    <property type="evidence" value="ECO:0007669"/>
    <property type="project" value="Ensembl"/>
</dbReference>
<comment type="caution">
    <text evidence="22">Lacks conserved residue(s) required for the propagation of feature annotation.</text>
</comment>
<dbReference type="GO" id="GO:0150003">
    <property type="term" value="P:regulation of spontaneous synaptic transmission"/>
    <property type="evidence" value="ECO:0007669"/>
    <property type="project" value="Ensembl"/>
</dbReference>
<keyword evidence="29" id="KW-1185">Reference proteome</keyword>
<feature type="disulfide bond" evidence="22">
    <location>
        <begin position="144"/>
        <end position="174"/>
    </location>
</feature>
<dbReference type="GO" id="GO:0010629">
    <property type="term" value="P:negative regulation of gene expression"/>
    <property type="evidence" value="ECO:0007669"/>
    <property type="project" value="Ensembl"/>
</dbReference>
<keyword evidence="11 26" id="KW-0732">Signal</keyword>
<proteinExistence type="inferred from homology"/>
<dbReference type="GO" id="GO:0050850">
    <property type="term" value="P:positive regulation of calcium-mediated signaling"/>
    <property type="evidence" value="ECO:0007669"/>
    <property type="project" value="Ensembl"/>
</dbReference>
<evidence type="ECO:0000256" key="9">
    <source>
        <dbReference type="ARBA" id="ARBA00022692"/>
    </source>
</evidence>
<dbReference type="GO" id="GO:1905606">
    <property type="term" value="P:regulation of presynapse assembly"/>
    <property type="evidence" value="ECO:0007669"/>
    <property type="project" value="Ensembl"/>
</dbReference>
<evidence type="ECO:0000256" key="23">
    <source>
        <dbReference type="RuleBase" id="RU367156"/>
    </source>
</evidence>
<evidence type="ECO:0000256" key="7">
    <source>
        <dbReference type="ARBA" id="ARBA00004624"/>
    </source>
</evidence>
<feature type="disulfide bond" evidence="22">
    <location>
        <begin position="98"/>
        <end position="105"/>
    </location>
</feature>
<dbReference type="PANTHER" id="PTHR23103:SF7">
    <property type="entry name" value="AMYLOID-BETA PRECURSOR PROTEIN"/>
    <property type="match status" value="1"/>
</dbReference>
<keyword evidence="13" id="KW-0722">Serine protease inhibitor</keyword>
<dbReference type="GO" id="GO:0043197">
    <property type="term" value="C:dendritic spine"/>
    <property type="evidence" value="ECO:0007669"/>
    <property type="project" value="Ensembl"/>
</dbReference>
<dbReference type="GO" id="GO:0005886">
    <property type="term" value="C:plasma membrane"/>
    <property type="evidence" value="ECO:0007669"/>
    <property type="project" value="UniProtKB-SubCell"/>
</dbReference>
<dbReference type="GO" id="GO:0042802">
    <property type="term" value="F:identical protein binding"/>
    <property type="evidence" value="ECO:0007669"/>
    <property type="project" value="Ensembl"/>
</dbReference>
<dbReference type="GO" id="GO:1990535">
    <property type="term" value="P:neuron projection maintenance"/>
    <property type="evidence" value="ECO:0007669"/>
    <property type="project" value="Ensembl"/>
</dbReference>
<dbReference type="GO" id="GO:1901224">
    <property type="term" value="P:positive regulation of non-canonical NF-kappaB signal transduction"/>
    <property type="evidence" value="ECO:0007669"/>
    <property type="project" value="Ensembl"/>
</dbReference>
<dbReference type="SUPFAM" id="SSF56491">
    <property type="entry name" value="A heparin-binding domain"/>
    <property type="match status" value="1"/>
</dbReference>
<keyword evidence="21" id="KW-0968">Cytoplasmic vesicle</keyword>
<dbReference type="GO" id="GO:0099503">
    <property type="term" value="C:secretory vesicle"/>
    <property type="evidence" value="ECO:0007669"/>
    <property type="project" value="UniProtKB-ARBA"/>
</dbReference>
<evidence type="ECO:0000256" key="17">
    <source>
        <dbReference type="ARBA" id="ARBA00023136"/>
    </source>
</evidence>
<dbReference type="PANTHER" id="PTHR23103">
    <property type="entry name" value="ALZHEIMER'S DISEASE BETA-AMYLOID RELATED"/>
    <property type="match status" value="1"/>
</dbReference>
<dbReference type="Gene3D" id="6.10.250.1670">
    <property type="match status" value="1"/>
</dbReference>
<dbReference type="GO" id="GO:0031901">
    <property type="term" value="C:early endosome membrane"/>
    <property type="evidence" value="ECO:0007669"/>
    <property type="project" value="Ensembl"/>
</dbReference>
<feature type="region of interest" description="GFLD subdomain" evidence="22">
    <location>
        <begin position="28"/>
        <end position="123"/>
    </location>
</feature>
<dbReference type="GO" id="GO:0046914">
    <property type="term" value="F:transition metal ion binding"/>
    <property type="evidence" value="ECO:0007669"/>
    <property type="project" value="InterPro"/>
</dbReference>
<evidence type="ECO:0000256" key="4">
    <source>
        <dbReference type="ARBA" id="ARBA00004484"/>
    </source>
</evidence>
<dbReference type="GO" id="GO:1900272">
    <property type="term" value="P:negative regulation of long-term synaptic potentiation"/>
    <property type="evidence" value="ECO:0007669"/>
    <property type="project" value="Ensembl"/>
</dbReference>
<dbReference type="InterPro" id="IPR036454">
    <property type="entry name" value="Amyloid_glyco_heparin-bd_sf"/>
</dbReference>
<keyword evidence="24" id="KW-0175">Coiled coil</keyword>
<dbReference type="GO" id="GO:0030426">
    <property type="term" value="C:growth cone"/>
    <property type="evidence" value="ECO:0007669"/>
    <property type="project" value="UniProtKB-SubCell"/>
</dbReference>
<keyword evidence="15" id="KW-0186">Copper</keyword>
<dbReference type="GO" id="GO:0005783">
    <property type="term" value="C:endoplasmic reticulum"/>
    <property type="evidence" value="ECO:0007669"/>
    <property type="project" value="Ensembl"/>
</dbReference>
<feature type="domain" description="E2" evidence="28">
    <location>
        <begin position="299"/>
        <end position="490"/>
    </location>
</feature>
<dbReference type="PROSITE" id="PS51870">
    <property type="entry name" value="APP_E2"/>
    <property type="match status" value="1"/>
</dbReference>
<dbReference type="InterPro" id="IPR019543">
    <property type="entry name" value="APP_amyloid_C"/>
</dbReference>
<keyword evidence="20" id="KW-0325">Glycoprotein</keyword>
<dbReference type="GO" id="GO:0005615">
    <property type="term" value="C:extracellular space"/>
    <property type="evidence" value="ECO:0007669"/>
    <property type="project" value="Ensembl"/>
</dbReference>
<feature type="disulfide bond" evidence="22">
    <location>
        <begin position="73"/>
        <end position="117"/>
    </location>
</feature>
<evidence type="ECO:0000256" key="14">
    <source>
        <dbReference type="ARBA" id="ARBA00022989"/>
    </source>
</evidence>
<dbReference type="GO" id="GO:0001774">
    <property type="term" value="P:microglial cell activation"/>
    <property type="evidence" value="ECO:0007669"/>
    <property type="project" value="Ensembl"/>
</dbReference>
<keyword evidence="18 22" id="KW-1015">Disulfide bond</keyword>
<dbReference type="GO" id="GO:0045821">
    <property type="term" value="P:positive regulation of glycolytic process"/>
    <property type="evidence" value="ECO:0007669"/>
    <property type="project" value="Ensembl"/>
</dbReference>
<reference evidence="30" key="1">
    <citation type="submission" date="2025-08" db="UniProtKB">
        <authorList>
            <consortium name="RefSeq"/>
        </authorList>
    </citation>
    <scope>IDENTIFICATION</scope>
</reference>
<organism evidence="29 30">
    <name type="scientific">Mus caroli</name>
    <name type="common">Ryukyu mouse</name>
    <name type="synonym">Ricefield mouse</name>
    <dbReference type="NCBI Taxonomy" id="10089"/>
    <lineage>
        <taxon>Eukaryota</taxon>
        <taxon>Metazoa</taxon>
        <taxon>Chordata</taxon>
        <taxon>Craniata</taxon>
        <taxon>Vertebrata</taxon>
        <taxon>Euteleostomi</taxon>
        <taxon>Mammalia</taxon>
        <taxon>Eutheria</taxon>
        <taxon>Euarchontoglires</taxon>
        <taxon>Glires</taxon>
        <taxon>Rodentia</taxon>
        <taxon>Myomorpha</taxon>
        <taxon>Muroidea</taxon>
        <taxon>Muridae</taxon>
        <taxon>Murinae</taxon>
        <taxon>Mus</taxon>
        <taxon>Mus</taxon>
    </lineage>
</organism>
<dbReference type="GO" id="GO:0045944">
    <property type="term" value="P:positive regulation of transcription by RNA polymerase II"/>
    <property type="evidence" value="ECO:0007669"/>
    <property type="project" value="Ensembl"/>
</dbReference>
<dbReference type="Pfam" id="PF12924">
    <property type="entry name" value="APP_Cu_bd"/>
    <property type="match status" value="1"/>
</dbReference>
<evidence type="ECO:0000256" key="26">
    <source>
        <dbReference type="SAM" id="SignalP"/>
    </source>
</evidence>
<dbReference type="GO" id="GO:1904646">
    <property type="term" value="P:cellular response to amyloid-beta"/>
    <property type="evidence" value="ECO:0007669"/>
    <property type="project" value="Ensembl"/>
</dbReference>
<evidence type="ECO:0000313" key="30">
    <source>
        <dbReference type="RefSeq" id="XP_029326336.1"/>
    </source>
</evidence>
<dbReference type="GO" id="GO:0032755">
    <property type="term" value="P:positive regulation of interleukin-6 production"/>
    <property type="evidence" value="ECO:0007669"/>
    <property type="project" value="Ensembl"/>
</dbReference>
<dbReference type="GO" id="GO:0007612">
    <property type="term" value="P:learning"/>
    <property type="evidence" value="ECO:0007669"/>
    <property type="project" value="Ensembl"/>
</dbReference>
<evidence type="ECO:0000313" key="29">
    <source>
        <dbReference type="Proteomes" id="UP000515126"/>
    </source>
</evidence>
<dbReference type="GO" id="GO:1990000">
    <property type="term" value="P:amyloid fibril formation"/>
    <property type="evidence" value="ECO:0007669"/>
    <property type="project" value="Ensembl"/>
</dbReference>
<dbReference type="GO" id="GO:0002265">
    <property type="term" value="P:astrocyte activation involved in immune response"/>
    <property type="evidence" value="ECO:0007669"/>
    <property type="project" value="Ensembl"/>
</dbReference>
<dbReference type="GO" id="GO:0050808">
    <property type="term" value="P:synapse organization"/>
    <property type="evidence" value="ECO:0007669"/>
    <property type="project" value="Ensembl"/>
</dbReference>
<dbReference type="GO" id="GO:0005794">
    <property type="term" value="C:Golgi apparatus"/>
    <property type="evidence" value="ECO:0007669"/>
    <property type="project" value="Ensembl"/>
</dbReference>
<evidence type="ECO:0000256" key="12">
    <source>
        <dbReference type="ARBA" id="ARBA00022753"/>
    </source>
</evidence>
<feature type="region of interest" description="CuBD subdomain" evidence="22">
    <location>
        <begin position="131"/>
        <end position="189"/>
    </location>
</feature>
<comment type="function">
    <text evidence="23">Functions as a cell surface receptor and performs physiological functions on the surface of neurons relevant to neurite growth, neuronal adhesion and axonogenesis.</text>
</comment>
<keyword evidence="10" id="KW-0479">Metal-binding</keyword>
<keyword evidence="9 23" id="KW-0812">Transmembrane</keyword>
<accession>A0A6P7QKW9</accession>
<keyword evidence="23" id="KW-1003">Cell membrane</keyword>
<dbReference type="Gene3D" id="3.90.570.10">
    <property type="entry name" value="Amyloidogenic glycoprotein, heparin-binding domain"/>
    <property type="match status" value="1"/>
</dbReference>
<evidence type="ECO:0000256" key="10">
    <source>
        <dbReference type="ARBA" id="ARBA00022723"/>
    </source>
</evidence>
<name>A0A6P7QKW9_MUSCR</name>
<feature type="signal peptide" evidence="26">
    <location>
        <begin position="1"/>
        <end position="17"/>
    </location>
</feature>
<feature type="transmembrane region" description="Helical" evidence="23">
    <location>
        <begin position="626"/>
        <end position="648"/>
    </location>
</feature>
<evidence type="ECO:0000259" key="27">
    <source>
        <dbReference type="PROSITE" id="PS51869"/>
    </source>
</evidence>
<dbReference type="FunFam" id="3.30.1490.140:FF:000001">
    <property type="entry name" value="Amyloid beta (A4) protein b"/>
    <property type="match status" value="1"/>
</dbReference>
<dbReference type="RefSeq" id="XP_029326336.1">
    <property type="nucleotide sequence ID" value="XM_029470476.1"/>
</dbReference>
<dbReference type="Pfam" id="PF02177">
    <property type="entry name" value="APP_N"/>
    <property type="match status" value="1"/>
</dbReference>
<feature type="domain" description="E1" evidence="27">
    <location>
        <begin position="28"/>
        <end position="189"/>
    </location>
</feature>
<gene>
    <name evidence="30" type="primary">App</name>
</gene>
<keyword evidence="8" id="KW-0646">Protease inhibitor</keyword>
<evidence type="ECO:0000256" key="1">
    <source>
        <dbReference type="ARBA" id="ARBA00004241"/>
    </source>
</evidence>
<evidence type="ECO:0000256" key="24">
    <source>
        <dbReference type="SAM" id="Coils"/>
    </source>
</evidence>
<dbReference type="GO" id="GO:0008201">
    <property type="term" value="F:heparin binding"/>
    <property type="evidence" value="ECO:0007669"/>
    <property type="project" value="UniProtKB-UniRule"/>
</dbReference>
<dbReference type="SUPFAM" id="SSF109843">
    <property type="entry name" value="CAPPD, an extracellular domain of amyloid beta A4 protein"/>
    <property type="match status" value="1"/>
</dbReference>
<dbReference type="GO" id="GO:0005798">
    <property type="term" value="C:Golgi-associated vesicle"/>
    <property type="evidence" value="ECO:0007669"/>
    <property type="project" value="UniProtKB-UniRule"/>
</dbReference>
<dbReference type="GO" id="GO:0030198">
    <property type="term" value="P:extracellular matrix organization"/>
    <property type="evidence" value="ECO:0007669"/>
    <property type="project" value="UniProtKB-ARBA"/>
</dbReference>
<feature type="disulfide bond" evidence="22">
    <location>
        <begin position="158"/>
        <end position="186"/>
    </location>
</feature>
<evidence type="ECO:0000256" key="2">
    <source>
        <dbReference type="ARBA" id="ARBA00004412"/>
    </source>
</evidence>
<dbReference type="GO" id="GO:0051425">
    <property type="term" value="F:PTB domain binding"/>
    <property type="evidence" value="ECO:0007669"/>
    <property type="project" value="Ensembl"/>
</dbReference>
<feature type="coiled-coil region" evidence="24">
    <location>
        <begin position="324"/>
        <end position="384"/>
    </location>
</feature>
<dbReference type="CTD" id="351"/>
<keyword evidence="17 23" id="KW-0472">Membrane</keyword>
<dbReference type="GO" id="GO:0050729">
    <property type="term" value="P:positive regulation of inflammatory response"/>
    <property type="evidence" value="ECO:0007669"/>
    <property type="project" value="Ensembl"/>
</dbReference>
<dbReference type="InterPro" id="IPR008154">
    <property type="entry name" value="Amyloid_glyco_extra"/>
</dbReference>
<dbReference type="SUPFAM" id="SSF89811">
    <property type="entry name" value="Amyloid beta a4 protein copper binding domain (domain 2)"/>
    <property type="match status" value="1"/>
</dbReference>
<dbReference type="GO" id="GO:0032760">
    <property type="term" value="P:positive regulation of tumor necrosis factor production"/>
    <property type="evidence" value="ECO:0007669"/>
    <property type="project" value="Ensembl"/>
</dbReference>
<feature type="region of interest" description="Disordered" evidence="25">
    <location>
        <begin position="195"/>
        <end position="313"/>
    </location>
</feature>
<dbReference type="GO" id="GO:0004867">
    <property type="term" value="F:serine-type endopeptidase inhibitor activity"/>
    <property type="evidence" value="ECO:0007669"/>
    <property type="project" value="UniProtKB-KW"/>
</dbReference>
<dbReference type="GO" id="GO:0043198">
    <property type="term" value="C:dendritic shaft"/>
    <property type="evidence" value="ECO:0007669"/>
    <property type="project" value="Ensembl"/>
</dbReference>
<dbReference type="GO" id="GO:0005905">
    <property type="term" value="C:clathrin-coated pit"/>
    <property type="evidence" value="ECO:0007669"/>
    <property type="project" value="UniProtKB-SubCell"/>
</dbReference>
<evidence type="ECO:0000256" key="18">
    <source>
        <dbReference type="ARBA" id="ARBA00023157"/>
    </source>
</evidence>
<dbReference type="GO" id="GO:0048018">
    <property type="term" value="F:receptor ligand activity"/>
    <property type="evidence" value="ECO:0007669"/>
    <property type="project" value="Ensembl"/>
</dbReference>
<dbReference type="GO" id="GO:0005641">
    <property type="term" value="C:nuclear envelope lumen"/>
    <property type="evidence" value="ECO:0007669"/>
    <property type="project" value="Ensembl"/>
</dbReference>
<dbReference type="InterPro" id="IPR011178">
    <property type="entry name" value="Amyloid_glyco_Cu-bd"/>
</dbReference>
<dbReference type="Gene3D" id="3.30.1490.140">
    <property type="entry name" value="Amyloidogenic glycoprotein, copper-binding domain"/>
    <property type="match status" value="1"/>
</dbReference>
<dbReference type="PRINTS" id="PR00203">
    <property type="entry name" value="AMYLOIDA4"/>
</dbReference>
<dbReference type="GO" id="GO:0032731">
    <property type="term" value="P:positive regulation of interleukin-1 beta production"/>
    <property type="evidence" value="ECO:0007669"/>
    <property type="project" value="Ensembl"/>
</dbReference>
<comment type="subcellular location">
    <subcellularLocation>
        <location evidence="23">Cell membrane</location>
        <topology evidence="23">Single-pass type I membrane protein</topology>
    </subcellularLocation>
    <subcellularLocation>
        <location evidence="7">Cell projection</location>
        <location evidence="7">Growth cone</location>
    </subcellularLocation>
    <subcellularLocation>
        <location evidence="1">Cell surface</location>
    </subcellularLocation>
    <subcellularLocation>
        <location evidence="5">Cytoplasmic vesicle</location>
    </subcellularLocation>
    <subcellularLocation>
        <location evidence="2">Early endosome</location>
    </subcellularLocation>
    <subcellularLocation>
        <location evidence="6">Membrane</location>
        <location evidence="6">Clathrin-coated pit</location>
    </subcellularLocation>
    <subcellularLocation>
        <location evidence="3">Membrane</location>
        <topology evidence="3">Single-pass type I membrane protein</topology>
    </subcellularLocation>
    <subcellularLocation>
        <location evidence="4">Perikaryon</location>
    </subcellularLocation>
</comment>
<dbReference type="GO" id="GO:0009986">
    <property type="term" value="C:cell surface"/>
    <property type="evidence" value="ECO:0007669"/>
    <property type="project" value="UniProtKB-SubCell"/>
</dbReference>
<keyword evidence="16 23" id="KW-0034">Amyloid</keyword>
<evidence type="ECO:0000256" key="20">
    <source>
        <dbReference type="ARBA" id="ARBA00023180"/>
    </source>
</evidence>
<evidence type="ECO:0000256" key="15">
    <source>
        <dbReference type="ARBA" id="ARBA00023008"/>
    </source>
</evidence>
<dbReference type="PROSITE" id="PS00320">
    <property type="entry name" value="APP_INTRA"/>
    <property type="match status" value="1"/>
</dbReference>
<dbReference type="GO" id="GO:0043235">
    <property type="term" value="C:receptor complex"/>
    <property type="evidence" value="ECO:0007669"/>
    <property type="project" value="Ensembl"/>
</dbReference>
<feature type="compositionally biased region" description="Low complexity" evidence="25">
    <location>
        <begin position="268"/>
        <end position="281"/>
    </location>
</feature>
<dbReference type="GO" id="GO:0048169">
    <property type="term" value="P:regulation of long-term neuronal synaptic plasticity"/>
    <property type="evidence" value="ECO:0007669"/>
    <property type="project" value="Ensembl"/>
</dbReference>
<protein>
    <recommendedName>
        <fullName evidence="23">Amyloid-beta A4 protein</fullName>
    </recommendedName>
</protein>
<dbReference type="Pfam" id="PF03494">
    <property type="entry name" value="Beta-APP"/>
    <property type="match status" value="1"/>
</dbReference>
<keyword evidence="19" id="KW-0168">Coated pit</keyword>
<dbReference type="GO" id="GO:0106003">
    <property type="term" value="C:amyloid-beta complex"/>
    <property type="evidence" value="ECO:0007669"/>
    <property type="project" value="Ensembl"/>
</dbReference>
<evidence type="ECO:0000259" key="28">
    <source>
        <dbReference type="PROSITE" id="PS51870"/>
    </source>
</evidence>
<dbReference type="InterPro" id="IPR019745">
    <property type="entry name" value="Amyloid_glyco_intracell_CS"/>
</dbReference>
<dbReference type="FunFam" id="1.20.120.770:FF:000001">
    <property type="entry name" value="Amyloid beta A4 protein-like isoform 1"/>
    <property type="match status" value="1"/>
</dbReference>
<dbReference type="InterPro" id="IPR036176">
    <property type="entry name" value="E2_sf"/>
</dbReference>
<evidence type="ECO:0000256" key="22">
    <source>
        <dbReference type="PROSITE-ProRule" id="PRU01217"/>
    </source>
</evidence>
<evidence type="ECO:0000256" key="25">
    <source>
        <dbReference type="SAM" id="MobiDB-lite"/>
    </source>
</evidence>
<dbReference type="GO" id="GO:2000406">
    <property type="term" value="P:positive regulation of T cell migration"/>
    <property type="evidence" value="ECO:0007669"/>
    <property type="project" value="Ensembl"/>
</dbReference>
<feature type="compositionally biased region" description="Basic and acidic residues" evidence="25">
    <location>
        <begin position="299"/>
        <end position="313"/>
    </location>
</feature>
<dbReference type="InterPro" id="IPR008155">
    <property type="entry name" value="Amyloid_glyco"/>
</dbReference>
<dbReference type="GO" id="GO:0045121">
    <property type="term" value="C:membrane raft"/>
    <property type="evidence" value="ECO:0007669"/>
    <property type="project" value="Ensembl"/>
</dbReference>
<evidence type="ECO:0000256" key="11">
    <source>
        <dbReference type="ARBA" id="ARBA00022729"/>
    </source>
</evidence>
<keyword evidence="14 23" id="KW-1133">Transmembrane helix</keyword>
<feature type="chain" id="PRO_5027932269" description="Amyloid-beta A4 protein" evidence="26">
    <location>
        <begin position="18"/>
        <end position="695"/>
    </location>
</feature>
<dbReference type="PROSITE" id="PS00319">
    <property type="entry name" value="APP_CUBD"/>
    <property type="match status" value="1"/>
</dbReference>
<dbReference type="PROSITE" id="PS51869">
    <property type="entry name" value="APP_E1"/>
    <property type="match status" value="1"/>
</dbReference>
<evidence type="ECO:0000256" key="13">
    <source>
        <dbReference type="ARBA" id="ARBA00022900"/>
    </source>
</evidence>
<feature type="disulfide bond" evidence="22">
    <location>
        <begin position="133"/>
        <end position="187"/>
    </location>
</feature>
<dbReference type="GO" id="GO:0007409">
    <property type="term" value="P:axonogenesis"/>
    <property type="evidence" value="ECO:0007669"/>
    <property type="project" value="TreeGrafter"/>
</dbReference>
<keyword evidence="12" id="KW-0967">Endosome</keyword>
<dbReference type="GO" id="GO:1900273">
    <property type="term" value="P:positive regulation of long-term synaptic potentiation"/>
    <property type="evidence" value="ECO:0007669"/>
    <property type="project" value="Ensembl"/>
</dbReference>
<sequence>MLPSLALLLLAAWTVRALEVPTDGNAGLLAEPQIAMFCGKLNMHMNVQNGKWESDPSGTKTCIGTKEGILQYCQEVYPELQITNVVEANQPVTIQNWCKRGRKQCKTHTHIVIPYRCLVGEFVSDALLVPDKCKFLHQERMDVCETHLHWHTVAKETCSEKSTNLHDYGMLLPCGIDKFRGVEFVCCPLAEESDSVDSADVEEDDSDVWWGGADTDYADGGEDKVVEVAEEEEVADVEEEEAEDDEDVEDGDEVEEEAEEPYEEATERTTSTATTTTTTTESVEEVVRVPTTAASTPDAVDKYLETPGDENEHAHFQKAKERLEAKHRERMSQVMREWEEAERQAKNLPKADKKAVIQHFQEKVESLEQEAANERQQLVETHMARVEAMLNDRRRLALENYITALQAVPPRPHHVFNMLKKYVRAEQKDRQHTLKHFEHVRMVDPKKAAQIRSQVMTHLRVIYERMNQSLSLLYNVPAVAEEIQDEVDELLQKEQNYSDDVLANMISEPRISYGNDALMPSLTETKTTVELLPVNGEFSLDDLQPWHPFGVDSVPANTENEVEPVDARPAADRGLTTRPGSGLTNIKTEEISEVKMDAEFGHDSGFEVRHQKLVFFAEDVGSNKGAIIGLMVGGVVIATVIVITLVMLKKKQYTSIHHGVVEVDAAVTPEERHLSKMQQNGYENPTYKFFEQMQN</sequence>
<comment type="similarity">
    <text evidence="22 23">Belongs to the APP family.</text>
</comment>
<dbReference type="AlphaFoldDB" id="A0A6P7QKW9"/>
<dbReference type="FunFam" id="3.90.570.10:FF:000001">
    <property type="entry name" value="Amyloid beta A4 protein"/>
    <property type="match status" value="1"/>
</dbReference>
<dbReference type="Gene3D" id="1.20.120.770">
    <property type="entry name" value="Amyloid precursor protein, E2 domain"/>
    <property type="match status" value="1"/>
</dbReference>
<evidence type="ECO:0000256" key="16">
    <source>
        <dbReference type="ARBA" id="ARBA00023087"/>
    </source>
</evidence>
<evidence type="ECO:0000256" key="5">
    <source>
        <dbReference type="ARBA" id="ARBA00004541"/>
    </source>
</evidence>
<dbReference type="GO" id="GO:0043204">
    <property type="term" value="C:perikaryon"/>
    <property type="evidence" value="ECO:0007669"/>
    <property type="project" value="UniProtKB-SubCell"/>
</dbReference>
<evidence type="ECO:0000256" key="21">
    <source>
        <dbReference type="ARBA" id="ARBA00023329"/>
    </source>
</evidence>
<dbReference type="GO" id="GO:1905908">
    <property type="term" value="P:positive regulation of amyloid fibril formation"/>
    <property type="evidence" value="ECO:0007669"/>
    <property type="project" value="Ensembl"/>
</dbReference>
<dbReference type="Pfam" id="PF12925">
    <property type="entry name" value="APP_E2"/>
    <property type="match status" value="1"/>
</dbReference>
<feature type="compositionally biased region" description="Acidic residues" evidence="25">
    <location>
        <begin position="228"/>
        <end position="264"/>
    </location>
</feature>
<dbReference type="GO" id="GO:0008285">
    <property type="term" value="P:negative regulation of cell population proliferation"/>
    <property type="evidence" value="ECO:0007669"/>
    <property type="project" value="Ensembl"/>
</dbReference>
<dbReference type="GO" id="GO:0098815">
    <property type="term" value="P:modulation of excitatory postsynaptic potential"/>
    <property type="evidence" value="ECO:0007669"/>
    <property type="project" value="Ensembl"/>
</dbReference>
<dbReference type="InterPro" id="IPR036669">
    <property type="entry name" value="Amyloid_Cu-bd_sf"/>
</dbReference>
<evidence type="ECO:0000256" key="19">
    <source>
        <dbReference type="ARBA" id="ARBA00023176"/>
    </source>
</evidence>
<dbReference type="InterPro" id="IPR019744">
    <property type="entry name" value="APP_CUBD_CS"/>
</dbReference>
<dbReference type="InterPro" id="IPR011993">
    <property type="entry name" value="PH-like_dom_sf"/>
</dbReference>
<dbReference type="InterPro" id="IPR015849">
    <property type="entry name" value="Amyloid_glyco_heparin-bd"/>
</dbReference>
<dbReference type="GO" id="GO:0048471">
    <property type="term" value="C:perinuclear region of cytoplasm"/>
    <property type="evidence" value="ECO:0007669"/>
    <property type="project" value="Ensembl"/>
</dbReference>
<evidence type="ECO:0000256" key="6">
    <source>
        <dbReference type="ARBA" id="ARBA00004600"/>
    </source>
</evidence>
<dbReference type="PRINTS" id="PR00204">
    <property type="entry name" value="BETAAMYLOID"/>
</dbReference>
<dbReference type="SMART" id="SM00006">
    <property type="entry name" value="A4_EXTRA"/>
    <property type="match status" value="1"/>
</dbReference>
<dbReference type="GO" id="GO:0046330">
    <property type="term" value="P:positive regulation of JNK cascade"/>
    <property type="evidence" value="ECO:0007669"/>
    <property type="project" value="Ensembl"/>
</dbReference>
<dbReference type="InterPro" id="IPR024329">
    <property type="entry name" value="Amyloid_glyco_E2_domain"/>
</dbReference>
<feature type="compositionally biased region" description="Acidic residues" evidence="25">
    <location>
        <begin position="195"/>
        <end position="207"/>
    </location>
</feature>
<dbReference type="GO" id="GO:0014005">
    <property type="term" value="P:microglia development"/>
    <property type="evidence" value="ECO:0007669"/>
    <property type="project" value="Ensembl"/>
</dbReference>
<dbReference type="GO" id="GO:0032722">
    <property type="term" value="P:positive regulation of chemokine production"/>
    <property type="evidence" value="ECO:0007669"/>
    <property type="project" value="Ensembl"/>
</dbReference>
<dbReference type="Pfam" id="PF10515">
    <property type="entry name" value="APP_amyloid"/>
    <property type="match status" value="1"/>
</dbReference>
<dbReference type="Proteomes" id="UP000515126">
    <property type="component" value="Chromosome 16"/>
</dbReference>
<dbReference type="Gene3D" id="2.30.29.30">
    <property type="entry name" value="Pleckstrin-homology domain (PH domain)/Phosphotyrosine-binding domain (PTB)"/>
    <property type="match status" value="1"/>
</dbReference>
<dbReference type="GeneID" id="110311452"/>
<dbReference type="GO" id="GO:0070374">
    <property type="term" value="P:positive regulation of ERK1 and ERK2 cascade"/>
    <property type="evidence" value="ECO:0007669"/>
    <property type="project" value="Ensembl"/>
</dbReference>
<dbReference type="InterPro" id="IPR013803">
    <property type="entry name" value="Amyloid_glyco_Abeta"/>
</dbReference>